<proteinExistence type="inferred from homology"/>
<evidence type="ECO:0000256" key="6">
    <source>
        <dbReference type="PIRNR" id="PIRNR039090"/>
    </source>
</evidence>
<dbReference type="Proteomes" id="UP000027946">
    <property type="component" value="Unassembled WGS sequence"/>
</dbReference>
<evidence type="ECO:0000256" key="1">
    <source>
        <dbReference type="ARBA" id="ARBA00004514"/>
    </source>
</evidence>
<keyword evidence="3 6" id="KW-0963">Cytoplasm</keyword>
<dbReference type="InterPro" id="IPR003713">
    <property type="entry name" value="FliS"/>
</dbReference>
<evidence type="ECO:0000256" key="4">
    <source>
        <dbReference type="ARBA" id="ARBA00022795"/>
    </source>
</evidence>
<dbReference type="PANTHER" id="PTHR34773">
    <property type="entry name" value="FLAGELLAR SECRETION CHAPERONE FLIS"/>
    <property type="match status" value="1"/>
</dbReference>
<name>A0A069RDD1_PEPLI</name>
<organism evidence="7 8">
    <name type="scientific">Peptoclostridium litorale DSM 5388</name>
    <dbReference type="NCBI Taxonomy" id="1121324"/>
    <lineage>
        <taxon>Bacteria</taxon>
        <taxon>Bacillati</taxon>
        <taxon>Bacillota</taxon>
        <taxon>Clostridia</taxon>
        <taxon>Peptostreptococcales</taxon>
        <taxon>Peptoclostridiaceae</taxon>
        <taxon>Peptoclostridium</taxon>
    </lineage>
</organism>
<evidence type="ECO:0000313" key="8">
    <source>
        <dbReference type="Proteomes" id="UP000027946"/>
    </source>
</evidence>
<dbReference type="SUPFAM" id="SSF101116">
    <property type="entry name" value="Flagellar export chaperone FliS"/>
    <property type="match status" value="1"/>
</dbReference>
<keyword evidence="8" id="KW-1185">Reference proteome</keyword>
<dbReference type="RefSeq" id="WP_038265923.1">
    <property type="nucleotide sequence ID" value="NZ_FSRH01000005.1"/>
</dbReference>
<keyword evidence="7" id="KW-0966">Cell projection</keyword>
<evidence type="ECO:0000313" key="7">
    <source>
        <dbReference type="EMBL" id="KDR94773.1"/>
    </source>
</evidence>
<evidence type="ECO:0000256" key="5">
    <source>
        <dbReference type="ARBA" id="ARBA00023186"/>
    </source>
</evidence>
<dbReference type="InterPro" id="IPR036584">
    <property type="entry name" value="FliS_sf"/>
</dbReference>
<dbReference type="PANTHER" id="PTHR34773:SF1">
    <property type="entry name" value="FLAGELLAR SECRETION CHAPERONE FLIS"/>
    <property type="match status" value="1"/>
</dbReference>
<dbReference type="EMBL" id="JJMM01000013">
    <property type="protein sequence ID" value="KDR94773.1"/>
    <property type="molecule type" value="Genomic_DNA"/>
</dbReference>
<keyword evidence="4 6" id="KW-1005">Bacterial flagellum biogenesis</keyword>
<dbReference type="AlphaFoldDB" id="A0A069RDD1"/>
<dbReference type="GO" id="GO:0005829">
    <property type="term" value="C:cytosol"/>
    <property type="evidence" value="ECO:0007669"/>
    <property type="project" value="UniProtKB-SubCell"/>
</dbReference>
<evidence type="ECO:0000256" key="3">
    <source>
        <dbReference type="ARBA" id="ARBA00022490"/>
    </source>
</evidence>
<dbReference type="Pfam" id="PF02561">
    <property type="entry name" value="FliS"/>
    <property type="match status" value="1"/>
</dbReference>
<dbReference type="eggNOG" id="COG1516">
    <property type="taxonomic scope" value="Bacteria"/>
</dbReference>
<gene>
    <name evidence="7" type="primary">fliS</name>
    <name evidence="7" type="ORF">CLIT_13c00950</name>
</gene>
<dbReference type="NCBIfam" id="TIGR00208">
    <property type="entry name" value="fliS"/>
    <property type="match status" value="1"/>
</dbReference>
<comment type="similarity">
    <text evidence="2 6">Belongs to the FliS family.</text>
</comment>
<dbReference type="GO" id="GO:0044780">
    <property type="term" value="P:bacterial-type flagellum assembly"/>
    <property type="evidence" value="ECO:0007669"/>
    <property type="project" value="InterPro"/>
</dbReference>
<dbReference type="PIRSF" id="PIRSF039090">
    <property type="entry name" value="Flis"/>
    <property type="match status" value="1"/>
</dbReference>
<dbReference type="GO" id="GO:0071973">
    <property type="term" value="P:bacterial-type flagellum-dependent cell motility"/>
    <property type="evidence" value="ECO:0007669"/>
    <property type="project" value="TreeGrafter"/>
</dbReference>
<evidence type="ECO:0000256" key="2">
    <source>
        <dbReference type="ARBA" id="ARBA00008787"/>
    </source>
</evidence>
<keyword evidence="5" id="KW-0143">Chaperone</keyword>
<protein>
    <recommendedName>
        <fullName evidence="6">Flagellar secretion chaperone FliS</fullName>
    </recommendedName>
</protein>
<keyword evidence="7" id="KW-0969">Cilium</keyword>
<sequence length="127" mass="14671">MAMANPHLKYQQQAVMTAPPEELTLMLYDGCVKFLSRAEIGLEDNNIEMINNNLVKAQNIISELNSTLNMDYEVSKGLRPIYNYLHSRLLDANIKKDRAIVEEVKGFIIELRDTWKEAMKIARRTSR</sequence>
<comment type="subcellular location">
    <subcellularLocation>
        <location evidence="1 6">Cytoplasm</location>
        <location evidence="1 6">Cytosol</location>
    </subcellularLocation>
</comment>
<reference evidence="7 8" key="1">
    <citation type="submission" date="2014-03" db="EMBL/GenBank/DDBJ databases">
        <title>Genome sequence of Clostridium litorale W6, DSM 5388.</title>
        <authorList>
            <person name="Poehlein A."/>
            <person name="Jagirdar A."/>
            <person name="Khonsari B."/>
            <person name="Chibani C.M."/>
            <person name="Gutierrez Gutierrez D.A."/>
            <person name="Davydova E."/>
            <person name="Alghaithi H.S."/>
            <person name="Nair K.P."/>
            <person name="Dhamotharan K."/>
            <person name="Chandran L."/>
            <person name="G W."/>
            <person name="Daniel R."/>
        </authorList>
    </citation>
    <scope>NUCLEOTIDE SEQUENCE [LARGE SCALE GENOMIC DNA]</scope>
    <source>
        <strain evidence="7 8">W6</strain>
    </source>
</reference>
<dbReference type="STRING" id="1121324.CLIT_13c00950"/>
<keyword evidence="7" id="KW-0282">Flagellum</keyword>
<accession>A0A069RDD1</accession>
<dbReference type="Gene3D" id="1.20.120.340">
    <property type="entry name" value="Flagellar protein FliS"/>
    <property type="match status" value="1"/>
</dbReference>
<dbReference type="CDD" id="cd16098">
    <property type="entry name" value="FliS"/>
    <property type="match status" value="1"/>
</dbReference>
<dbReference type="OrthoDB" id="1524959at2"/>
<comment type="caution">
    <text evidence="7">The sequence shown here is derived from an EMBL/GenBank/DDBJ whole genome shotgun (WGS) entry which is preliminary data.</text>
</comment>